<keyword evidence="2" id="KW-0732">Signal</keyword>
<feature type="signal peptide" evidence="2">
    <location>
        <begin position="1"/>
        <end position="17"/>
    </location>
</feature>
<dbReference type="Gene3D" id="2.160.20.10">
    <property type="entry name" value="Single-stranded right-handed beta-helix, Pectin lyase-like"/>
    <property type="match status" value="1"/>
</dbReference>
<feature type="transmembrane region" description="Helical" evidence="1">
    <location>
        <begin position="909"/>
        <end position="932"/>
    </location>
</feature>
<evidence type="ECO:0000259" key="3">
    <source>
        <dbReference type="Pfam" id="PF13229"/>
    </source>
</evidence>
<organism evidence="4 5">
    <name type="scientific">Emiliania huxleyi (strain CCMP1516)</name>
    <dbReference type="NCBI Taxonomy" id="280463"/>
    <lineage>
        <taxon>Eukaryota</taxon>
        <taxon>Haptista</taxon>
        <taxon>Haptophyta</taxon>
        <taxon>Prymnesiophyceae</taxon>
        <taxon>Isochrysidales</taxon>
        <taxon>Noelaerhabdaceae</taxon>
        <taxon>Emiliania</taxon>
    </lineage>
</organism>
<proteinExistence type="predicted"/>
<evidence type="ECO:0000313" key="5">
    <source>
        <dbReference type="Proteomes" id="UP000013827"/>
    </source>
</evidence>
<keyword evidence="1" id="KW-1133">Transmembrane helix</keyword>
<keyword evidence="1" id="KW-0812">Transmembrane</keyword>
<dbReference type="PANTHER" id="PTHR11319:SF35">
    <property type="entry name" value="OUTER MEMBRANE PROTEIN PMPC-RELATED"/>
    <property type="match status" value="1"/>
</dbReference>
<feature type="transmembrane region" description="Helical" evidence="1">
    <location>
        <begin position="864"/>
        <end position="887"/>
    </location>
</feature>
<feature type="transmembrane region" description="Helical" evidence="1">
    <location>
        <begin position="569"/>
        <end position="590"/>
    </location>
</feature>
<keyword evidence="1" id="KW-0472">Membrane</keyword>
<feature type="domain" description="Right handed beta helix" evidence="3">
    <location>
        <begin position="286"/>
        <end position="433"/>
    </location>
</feature>
<dbReference type="GeneID" id="17267491"/>
<dbReference type="SUPFAM" id="SSF51126">
    <property type="entry name" value="Pectin lyase-like"/>
    <property type="match status" value="1"/>
</dbReference>
<name>A0A0D3JEL2_EMIH1</name>
<dbReference type="EnsemblProtists" id="EOD21947">
    <property type="protein sequence ID" value="EOD21947"/>
    <property type="gene ID" value="EMIHUDRAFT_240703"/>
</dbReference>
<evidence type="ECO:0000256" key="2">
    <source>
        <dbReference type="SAM" id="SignalP"/>
    </source>
</evidence>
<evidence type="ECO:0000256" key="1">
    <source>
        <dbReference type="SAM" id="Phobius"/>
    </source>
</evidence>
<dbReference type="AlphaFoldDB" id="A0A0D3JEL2"/>
<dbReference type="PANTHER" id="PTHR11319">
    <property type="entry name" value="G PROTEIN-COUPLED RECEPTOR-RELATED"/>
    <property type="match status" value="1"/>
</dbReference>
<protein>
    <recommendedName>
        <fullName evidence="3">Right handed beta helix domain-containing protein</fullName>
    </recommendedName>
</protein>
<dbReference type="HOGENOM" id="CLU_002103_0_0_1"/>
<feature type="transmembrane region" description="Helical" evidence="1">
    <location>
        <begin position="755"/>
        <end position="779"/>
    </location>
</feature>
<feature type="chain" id="PRO_5044291407" description="Right handed beta helix domain-containing protein" evidence="2">
    <location>
        <begin position="18"/>
        <end position="1066"/>
    </location>
</feature>
<accession>A0A0D3JEL2</accession>
<dbReference type="InterPro" id="IPR012334">
    <property type="entry name" value="Pectin_lyas_fold"/>
</dbReference>
<evidence type="ECO:0000313" key="4">
    <source>
        <dbReference type="EnsemblProtists" id="EOD21947"/>
    </source>
</evidence>
<feature type="transmembrane region" description="Helical" evidence="1">
    <location>
        <begin position="525"/>
        <end position="548"/>
    </location>
</feature>
<dbReference type="PaxDb" id="2903-EOD21947"/>
<keyword evidence="5" id="KW-1185">Reference proteome</keyword>
<sequence>MICILATIVALPTVCASLPPDSCVHARLGGRRAVVGPADASRESVTEPPDAATIPREILEATVIDGSDAVMLLLLAACGSGLLLLRILAAGGGLLCKWAQRFGATSGGGLLGMCAPRSGAALGQRASKAVRPRLSKSRGLVAFLLLLCFLPVARAGSGEAGSGKAGSGEAGFGEQGSGLWGVSWDFWCGGEVVLSSVPYTGSDECRWGLCPDFQTEYGVSLSPGVECELVMKDSYGDGWEGASWSGLGQEGLAVADGYEERKSFVAVDQGRNASVFIPPGARLAFSSNDVSFTGCEASESGGGMNVYRSGDVTLEGASFSECTAVKDGGGMFVYSSVGVSLDGASFSECTSGRDGGGMSVWNSGDVSLEGSSVVGCTSGSRAALYLTAVDRLALTNSQFVDNIASQTPAALFFTSRIAATDSILRNTTFFGNSAPGNITILAASPLTWDCPLGSWMPNVGQIDGDLSGCNRLCAEDDSRRRTMEEAGSEYCASDFNGPECQLCAAENHYLVDGDKCQECTPRGAAAGRIVGLVLGLCVACGLAAYCYSMTEWREKSYIGLLLRLADRAVYWYVAIGLTAKLKILFGFYQICTVLSSTYSARLPEEYTGWTDRLANAMSIDWSGVFLPEQCLGYALRLLAIALSPVALIALLMVAGISLRLHGWRAAPAPRERSWYAEAALGLLDLTPAGLVLIFCFVPSISASIFRSWSCQAPSRLMIAAYTISPPDEPLQQVSYMRLDASVECGSEDHESITDLAIGFIVLWPVGSIVLFMSLLAACYKPLQAKTPTALTRATAFLHREYETTYFWWEAVELTRKLVLTGFVLLIPEERAFLRLVVATLVCSCYAVALAAVRPYKRVGDDVLAVATSLVLLLLFLGASWTTTFLGIEERHPDTEEAAAILGFGKLNGIVNSMLVLVGVTVLFFLIGAVIVARRVAMIPTIRIVSTKQPPELSIVLGLTWHLFNSHIWSTGQDAVKVIKGELKQLLPDIKIFLDARRCSAALATHSEHLSRSAVRAQVDDLKDIGALEEYIQRSQVVLFFLDRVNANSPAQAVKSRARGPTITQLQ</sequence>
<dbReference type="InterPro" id="IPR011050">
    <property type="entry name" value="Pectin_lyase_fold/virulence"/>
</dbReference>
<dbReference type="Proteomes" id="UP000013827">
    <property type="component" value="Unassembled WGS sequence"/>
</dbReference>
<dbReference type="Pfam" id="PF13229">
    <property type="entry name" value="Beta_helix"/>
    <property type="match status" value="1"/>
</dbReference>
<feature type="transmembrane region" description="Helical" evidence="1">
    <location>
        <begin position="633"/>
        <end position="658"/>
    </location>
</feature>
<feature type="transmembrane region" description="Helical" evidence="1">
    <location>
        <begin position="679"/>
        <end position="705"/>
    </location>
</feature>
<reference evidence="4" key="2">
    <citation type="submission" date="2024-10" db="UniProtKB">
        <authorList>
            <consortium name="EnsemblProtists"/>
        </authorList>
    </citation>
    <scope>IDENTIFICATION</scope>
</reference>
<dbReference type="KEGG" id="ehx:EMIHUDRAFT_240703"/>
<dbReference type="RefSeq" id="XP_005774376.1">
    <property type="nucleotide sequence ID" value="XM_005774319.1"/>
</dbReference>
<dbReference type="InterPro" id="IPR039448">
    <property type="entry name" value="Beta_helix"/>
</dbReference>
<reference evidence="5" key="1">
    <citation type="journal article" date="2013" name="Nature">
        <title>Pan genome of the phytoplankton Emiliania underpins its global distribution.</title>
        <authorList>
            <person name="Read B.A."/>
            <person name="Kegel J."/>
            <person name="Klute M.J."/>
            <person name="Kuo A."/>
            <person name="Lefebvre S.C."/>
            <person name="Maumus F."/>
            <person name="Mayer C."/>
            <person name="Miller J."/>
            <person name="Monier A."/>
            <person name="Salamov A."/>
            <person name="Young J."/>
            <person name="Aguilar M."/>
            <person name="Claverie J.M."/>
            <person name="Frickenhaus S."/>
            <person name="Gonzalez K."/>
            <person name="Herman E.K."/>
            <person name="Lin Y.C."/>
            <person name="Napier J."/>
            <person name="Ogata H."/>
            <person name="Sarno A.F."/>
            <person name="Shmutz J."/>
            <person name="Schroeder D."/>
            <person name="de Vargas C."/>
            <person name="Verret F."/>
            <person name="von Dassow P."/>
            <person name="Valentin K."/>
            <person name="Van de Peer Y."/>
            <person name="Wheeler G."/>
            <person name="Dacks J.B."/>
            <person name="Delwiche C.F."/>
            <person name="Dyhrman S.T."/>
            <person name="Glockner G."/>
            <person name="John U."/>
            <person name="Richards T."/>
            <person name="Worden A.Z."/>
            <person name="Zhang X."/>
            <person name="Grigoriev I.V."/>
            <person name="Allen A.E."/>
            <person name="Bidle K."/>
            <person name="Borodovsky M."/>
            <person name="Bowler C."/>
            <person name="Brownlee C."/>
            <person name="Cock J.M."/>
            <person name="Elias M."/>
            <person name="Gladyshev V.N."/>
            <person name="Groth M."/>
            <person name="Guda C."/>
            <person name="Hadaegh A."/>
            <person name="Iglesias-Rodriguez M.D."/>
            <person name="Jenkins J."/>
            <person name="Jones B.M."/>
            <person name="Lawson T."/>
            <person name="Leese F."/>
            <person name="Lindquist E."/>
            <person name="Lobanov A."/>
            <person name="Lomsadze A."/>
            <person name="Malik S.B."/>
            <person name="Marsh M.E."/>
            <person name="Mackinder L."/>
            <person name="Mock T."/>
            <person name="Mueller-Roeber B."/>
            <person name="Pagarete A."/>
            <person name="Parker M."/>
            <person name="Probert I."/>
            <person name="Quesneville H."/>
            <person name="Raines C."/>
            <person name="Rensing S.A."/>
            <person name="Riano-Pachon D.M."/>
            <person name="Richier S."/>
            <person name="Rokitta S."/>
            <person name="Shiraiwa Y."/>
            <person name="Soanes D.M."/>
            <person name="van der Giezen M."/>
            <person name="Wahlund T.M."/>
            <person name="Williams B."/>
            <person name="Wilson W."/>
            <person name="Wolfe G."/>
            <person name="Wurch L.L."/>
        </authorList>
    </citation>
    <scope>NUCLEOTIDE SEQUENCE</scope>
</reference>